<protein>
    <submittedName>
        <fullName evidence="2">Uncharacterized protein</fullName>
    </submittedName>
</protein>
<dbReference type="EMBL" id="HE573025">
    <property type="protein sequence ID" value="CCC50448.1"/>
    <property type="molecule type" value="Genomic_DNA"/>
</dbReference>
<evidence type="ECO:0000256" key="1">
    <source>
        <dbReference type="SAM" id="MobiDB-lite"/>
    </source>
</evidence>
<sequence length="333" mass="36906">MHISFCFPSLLWFSVRWRDMEDVNTQSAMAVELAGWAHVTNQLLFDAARRAITETQEPSCRAALLVEYANTYLTLVHNHAEGVSSFCKSVQLHRTVESERRAQDPAYTPGSDSGTQSKHECCANQVGGGHSPRAASLDDVRCRLDGIYAQQRGEEQRLLAAQEQVAQLADVLIPRNYVCPSTPPSDGDIGRRVEHSLDGLVAHLRTTQKTQTQLLEEIAMLRMQLSEVGQHEFTVSHRHQLMSPGSRTAAARMHGADGRLPEPCPEALYSPCSAFRSPTGLFNHEKAPAYGAISPSLGRSAPSASLTNFAYAWKERMLRLKAELQDLRREIAN</sequence>
<name>G0U2E5_TRYVY</name>
<reference evidence="2" key="1">
    <citation type="journal article" date="2012" name="Proc. Natl. Acad. Sci. U.S.A.">
        <title>Antigenic diversity is generated by distinct evolutionary mechanisms in African trypanosome species.</title>
        <authorList>
            <person name="Jackson A.P."/>
            <person name="Berry A."/>
            <person name="Aslett M."/>
            <person name="Allison H.C."/>
            <person name="Burton P."/>
            <person name="Vavrova-Anderson J."/>
            <person name="Brown R."/>
            <person name="Browne H."/>
            <person name="Corton N."/>
            <person name="Hauser H."/>
            <person name="Gamble J."/>
            <person name="Gilderthorp R."/>
            <person name="Marcello L."/>
            <person name="McQuillan J."/>
            <person name="Otto T.D."/>
            <person name="Quail M.A."/>
            <person name="Sanders M.J."/>
            <person name="van Tonder A."/>
            <person name="Ginger M.L."/>
            <person name="Field M.C."/>
            <person name="Barry J.D."/>
            <person name="Hertz-Fowler C."/>
            <person name="Berriman M."/>
        </authorList>
    </citation>
    <scope>NUCLEOTIDE SEQUENCE</scope>
    <source>
        <strain evidence="2">Y486</strain>
    </source>
</reference>
<feature type="region of interest" description="Disordered" evidence="1">
    <location>
        <begin position="97"/>
        <end position="118"/>
    </location>
</feature>
<dbReference type="AlphaFoldDB" id="G0U2E5"/>
<gene>
    <name evidence="2" type="ORF">TVY486_0902700</name>
</gene>
<dbReference type="VEuPathDB" id="TriTrypDB:TvY486_0902700"/>
<evidence type="ECO:0000313" key="2">
    <source>
        <dbReference type="EMBL" id="CCC50448.1"/>
    </source>
</evidence>
<proteinExistence type="predicted"/>
<organism evidence="2">
    <name type="scientific">Trypanosoma vivax (strain Y486)</name>
    <dbReference type="NCBI Taxonomy" id="1055687"/>
    <lineage>
        <taxon>Eukaryota</taxon>
        <taxon>Discoba</taxon>
        <taxon>Euglenozoa</taxon>
        <taxon>Kinetoplastea</taxon>
        <taxon>Metakinetoplastina</taxon>
        <taxon>Trypanosomatida</taxon>
        <taxon>Trypanosomatidae</taxon>
        <taxon>Trypanosoma</taxon>
        <taxon>Duttonella</taxon>
    </lineage>
</organism>
<accession>G0U2E5</accession>